<evidence type="ECO:0000259" key="18">
    <source>
        <dbReference type="Pfam" id="PF02870"/>
    </source>
</evidence>
<feature type="domain" description="Methylguanine DNA methyltransferase ribonuclease-like" evidence="18">
    <location>
        <begin position="20"/>
        <end position="96"/>
    </location>
</feature>
<dbReference type="InterPro" id="IPR008332">
    <property type="entry name" value="MethylG_MeTrfase_N"/>
</dbReference>
<evidence type="ECO:0000256" key="10">
    <source>
        <dbReference type="ARBA" id="ARBA00022723"/>
    </source>
</evidence>
<dbReference type="PANTHER" id="PTHR46460">
    <property type="entry name" value="METHYLATED-DNA--PROTEIN-CYSTEINE METHYLTRANSFERASE"/>
    <property type="match status" value="1"/>
</dbReference>
<evidence type="ECO:0000256" key="4">
    <source>
        <dbReference type="ARBA" id="ARBA00008711"/>
    </source>
</evidence>
<dbReference type="Gene3D" id="1.10.10.10">
    <property type="entry name" value="Winged helix-like DNA-binding domain superfamily/Winged helix DNA-binding domain"/>
    <property type="match status" value="1"/>
</dbReference>
<evidence type="ECO:0000256" key="5">
    <source>
        <dbReference type="ARBA" id="ARBA00011918"/>
    </source>
</evidence>
<evidence type="ECO:0000313" key="19">
    <source>
        <dbReference type="EMBL" id="NJC55851.1"/>
    </source>
</evidence>
<accession>A0A846S0Z7</accession>
<evidence type="ECO:0000256" key="2">
    <source>
        <dbReference type="ARBA" id="ARBA00001947"/>
    </source>
</evidence>
<dbReference type="Proteomes" id="UP000576792">
    <property type="component" value="Unassembled WGS sequence"/>
</dbReference>
<dbReference type="Pfam" id="PF01035">
    <property type="entry name" value="DNA_binding_1"/>
    <property type="match status" value="1"/>
</dbReference>
<feature type="domain" description="Methylated-DNA-[protein]-cysteine S-methyltransferase DNA binding" evidence="17">
    <location>
        <begin position="105"/>
        <end position="186"/>
    </location>
</feature>
<dbReference type="GO" id="GO:0046872">
    <property type="term" value="F:metal ion binding"/>
    <property type="evidence" value="ECO:0007669"/>
    <property type="project" value="UniProtKB-KW"/>
</dbReference>
<evidence type="ECO:0000256" key="15">
    <source>
        <dbReference type="ARBA" id="ARBA00049348"/>
    </source>
</evidence>
<comment type="cofactor">
    <cofactor evidence="2">
        <name>Zn(2+)</name>
        <dbReference type="ChEBI" id="CHEBI:29105"/>
    </cofactor>
</comment>
<evidence type="ECO:0000256" key="14">
    <source>
        <dbReference type="ARBA" id="ARBA00023204"/>
    </source>
</evidence>
<feature type="region of interest" description="Disordered" evidence="16">
    <location>
        <begin position="1"/>
        <end position="26"/>
    </location>
</feature>
<dbReference type="RefSeq" id="WP_167949816.1">
    <property type="nucleotide sequence ID" value="NZ_BAAAPQ010000026.1"/>
</dbReference>
<keyword evidence="7" id="KW-0597">Phosphoprotein</keyword>
<dbReference type="NCBIfam" id="TIGR00589">
    <property type="entry name" value="ogt"/>
    <property type="match status" value="1"/>
</dbReference>
<dbReference type="Gene3D" id="3.30.160.70">
    <property type="entry name" value="Methylated DNA-protein cysteine methyltransferase domain"/>
    <property type="match status" value="1"/>
</dbReference>
<keyword evidence="8 19" id="KW-0489">Methyltransferase</keyword>
<dbReference type="GO" id="GO:0032259">
    <property type="term" value="P:methylation"/>
    <property type="evidence" value="ECO:0007669"/>
    <property type="project" value="UniProtKB-KW"/>
</dbReference>
<dbReference type="GO" id="GO:0003677">
    <property type="term" value="F:DNA binding"/>
    <property type="evidence" value="ECO:0007669"/>
    <property type="project" value="UniProtKB-KW"/>
</dbReference>
<name>A0A846S0Z7_9MICO</name>
<dbReference type="InterPro" id="IPR036388">
    <property type="entry name" value="WH-like_DNA-bd_sf"/>
</dbReference>
<evidence type="ECO:0000256" key="6">
    <source>
        <dbReference type="ARBA" id="ARBA00015377"/>
    </source>
</evidence>
<sequence>MVKGADGPQQDRAGAPRESTTVSTPVGSITVSASDRAVLRVEWAGRSSETATAIAASCETAGASPAATSERLLAEAADQLHRYFDGSLTVFDLTIELQGVSDIARTVLTTLAETVERGTTITYGELAGRSGTGIPARAVGGIMGLNPIPIIVPCHRVVRSDGLGGYSGGLPGTSLETKRWLLEFEDALPPMLF</sequence>
<gene>
    <name evidence="19" type="ORF">BKA07_000886</name>
</gene>
<dbReference type="AlphaFoldDB" id="A0A846S0Z7"/>
<dbReference type="PROSITE" id="PS00374">
    <property type="entry name" value="MGMT"/>
    <property type="match status" value="1"/>
</dbReference>
<evidence type="ECO:0000256" key="9">
    <source>
        <dbReference type="ARBA" id="ARBA00022679"/>
    </source>
</evidence>
<keyword evidence="10" id="KW-0479">Metal-binding</keyword>
<dbReference type="InterPro" id="IPR036631">
    <property type="entry name" value="MGMT_N_sf"/>
</dbReference>
<comment type="catalytic activity">
    <reaction evidence="1">
        <text>a 4-O-methyl-thymidine in DNA + L-cysteinyl-[protein] = a thymidine in DNA + S-methyl-L-cysteinyl-[protein]</text>
        <dbReference type="Rhea" id="RHEA:53428"/>
        <dbReference type="Rhea" id="RHEA-COMP:10131"/>
        <dbReference type="Rhea" id="RHEA-COMP:10132"/>
        <dbReference type="Rhea" id="RHEA-COMP:13555"/>
        <dbReference type="Rhea" id="RHEA-COMP:13556"/>
        <dbReference type="ChEBI" id="CHEBI:29950"/>
        <dbReference type="ChEBI" id="CHEBI:82612"/>
        <dbReference type="ChEBI" id="CHEBI:137386"/>
        <dbReference type="ChEBI" id="CHEBI:137387"/>
        <dbReference type="EC" id="2.1.1.63"/>
    </reaction>
</comment>
<evidence type="ECO:0000256" key="12">
    <source>
        <dbReference type="ARBA" id="ARBA00022833"/>
    </source>
</evidence>
<evidence type="ECO:0000256" key="7">
    <source>
        <dbReference type="ARBA" id="ARBA00022553"/>
    </source>
</evidence>
<dbReference type="CDD" id="cd06445">
    <property type="entry name" value="ATase"/>
    <property type="match status" value="1"/>
</dbReference>
<proteinExistence type="inferred from homology"/>
<keyword evidence="11" id="KW-0227">DNA damage</keyword>
<dbReference type="Pfam" id="PF02870">
    <property type="entry name" value="Methyltransf_1N"/>
    <property type="match status" value="1"/>
</dbReference>
<keyword evidence="13" id="KW-0238">DNA-binding</keyword>
<evidence type="ECO:0000256" key="16">
    <source>
        <dbReference type="SAM" id="MobiDB-lite"/>
    </source>
</evidence>
<comment type="caution">
    <text evidence="19">The sequence shown here is derived from an EMBL/GenBank/DDBJ whole genome shotgun (WGS) entry which is preliminary data.</text>
</comment>
<evidence type="ECO:0000313" key="20">
    <source>
        <dbReference type="Proteomes" id="UP000576792"/>
    </source>
</evidence>
<dbReference type="GO" id="GO:0006281">
    <property type="term" value="P:DNA repair"/>
    <property type="evidence" value="ECO:0007669"/>
    <property type="project" value="UniProtKB-KW"/>
</dbReference>
<dbReference type="GO" id="GO:0003908">
    <property type="term" value="F:methylated-DNA-[protein]-cysteine S-methyltransferase activity"/>
    <property type="evidence" value="ECO:0007669"/>
    <property type="project" value="UniProtKB-EC"/>
</dbReference>
<dbReference type="InterPro" id="IPR001497">
    <property type="entry name" value="MethylDNA_cys_MeTrfase_AS"/>
</dbReference>
<dbReference type="EMBL" id="JAATJN010000001">
    <property type="protein sequence ID" value="NJC55851.1"/>
    <property type="molecule type" value="Genomic_DNA"/>
</dbReference>
<dbReference type="EC" id="2.1.1.63" evidence="5"/>
<keyword evidence="12" id="KW-0862">Zinc</keyword>
<keyword evidence="14" id="KW-0234">DNA repair</keyword>
<dbReference type="InterPro" id="IPR036217">
    <property type="entry name" value="MethylDNA_cys_MeTrfase_DNAb"/>
</dbReference>
<evidence type="ECO:0000256" key="11">
    <source>
        <dbReference type="ARBA" id="ARBA00022763"/>
    </source>
</evidence>
<evidence type="ECO:0000256" key="3">
    <source>
        <dbReference type="ARBA" id="ARBA00003317"/>
    </source>
</evidence>
<comment type="similarity">
    <text evidence="4">Belongs to the MGMT family.</text>
</comment>
<dbReference type="SUPFAM" id="SSF46767">
    <property type="entry name" value="Methylated DNA-protein cysteine methyltransferase, C-terminal domain"/>
    <property type="match status" value="1"/>
</dbReference>
<comment type="function">
    <text evidence="3">Involved in the cellular defense against the biological effects of O6-methylguanine (O6-MeG) and O4-methylthymine (O4-MeT) in DNA. Repairs the methylated nucleobase in DNA by stoichiometrically transferring the methyl group to a cysteine residue in the enzyme. This is a suicide reaction: the enzyme is irreversibly inactivated.</text>
</comment>
<dbReference type="FunFam" id="1.10.10.10:FF:000214">
    <property type="entry name" value="Methylated-DNA--protein-cysteine methyltransferase"/>
    <property type="match status" value="1"/>
</dbReference>
<protein>
    <recommendedName>
        <fullName evidence="6">Methylated-DNA--protein-cysteine methyltransferase</fullName>
        <ecNumber evidence="5">2.1.1.63</ecNumber>
    </recommendedName>
</protein>
<dbReference type="PANTHER" id="PTHR46460:SF1">
    <property type="entry name" value="METHYLATED-DNA--PROTEIN-CYSTEINE METHYLTRANSFERASE"/>
    <property type="match status" value="1"/>
</dbReference>
<keyword evidence="9 19" id="KW-0808">Transferase</keyword>
<keyword evidence="20" id="KW-1185">Reference proteome</keyword>
<evidence type="ECO:0000256" key="8">
    <source>
        <dbReference type="ARBA" id="ARBA00022603"/>
    </source>
</evidence>
<evidence type="ECO:0000259" key="17">
    <source>
        <dbReference type="Pfam" id="PF01035"/>
    </source>
</evidence>
<reference evidence="19 20" key="1">
    <citation type="submission" date="2020-03" db="EMBL/GenBank/DDBJ databases">
        <title>Sequencing the genomes of 1000 actinobacteria strains.</title>
        <authorList>
            <person name="Klenk H.-P."/>
        </authorList>
    </citation>
    <scope>NUCLEOTIDE SEQUENCE [LARGE SCALE GENOMIC DNA]</scope>
    <source>
        <strain evidence="19 20">DSM 18964</strain>
    </source>
</reference>
<dbReference type="InterPro" id="IPR014048">
    <property type="entry name" value="MethylDNA_cys_MeTrfase_DNA-bd"/>
</dbReference>
<evidence type="ECO:0000256" key="1">
    <source>
        <dbReference type="ARBA" id="ARBA00001286"/>
    </source>
</evidence>
<dbReference type="SUPFAM" id="SSF53155">
    <property type="entry name" value="Methylated DNA-protein cysteine methyltransferase domain"/>
    <property type="match status" value="1"/>
</dbReference>
<organism evidence="19 20">
    <name type="scientific">Brevibacterium marinum</name>
    <dbReference type="NCBI Taxonomy" id="418643"/>
    <lineage>
        <taxon>Bacteria</taxon>
        <taxon>Bacillati</taxon>
        <taxon>Actinomycetota</taxon>
        <taxon>Actinomycetes</taxon>
        <taxon>Micrococcales</taxon>
        <taxon>Brevibacteriaceae</taxon>
        <taxon>Brevibacterium</taxon>
    </lineage>
</organism>
<comment type="catalytic activity">
    <reaction evidence="15">
        <text>a 6-O-methyl-2'-deoxyguanosine in DNA + L-cysteinyl-[protein] = S-methyl-L-cysteinyl-[protein] + a 2'-deoxyguanosine in DNA</text>
        <dbReference type="Rhea" id="RHEA:24000"/>
        <dbReference type="Rhea" id="RHEA-COMP:10131"/>
        <dbReference type="Rhea" id="RHEA-COMP:10132"/>
        <dbReference type="Rhea" id="RHEA-COMP:11367"/>
        <dbReference type="Rhea" id="RHEA-COMP:11368"/>
        <dbReference type="ChEBI" id="CHEBI:29950"/>
        <dbReference type="ChEBI" id="CHEBI:82612"/>
        <dbReference type="ChEBI" id="CHEBI:85445"/>
        <dbReference type="ChEBI" id="CHEBI:85448"/>
        <dbReference type="EC" id="2.1.1.63"/>
    </reaction>
</comment>
<evidence type="ECO:0000256" key="13">
    <source>
        <dbReference type="ARBA" id="ARBA00023125"/>
    </source>
</evidence>